<gene>
    <name evidence="2" type="ORF">UU93_C0001G0057</name>
</gene>
<comment type="caution">
    <text evidence="2">The sequence shown here is derived from an EMBL/GenBank/DDBJ whole genome shotgun (WGS) entry which is preliminary data.</text>
</comment>
<name>A0A0G1AGJ9_9BACT</name>
<feature type="transmembrane region" description="Helical" evidence="1">
    <location>
        <begin position="44"/>
        <end position="66"/>
    </location>
</feature>
<dbReference type="EMBL" id="LCCN01000001">
    <property type="protein sequence ID" value="KKS33226.1"/>
    <property type="molecule type" value="Genomic_DNA"/>
</dbReference>
<dbReference type="STRING" id="1618356.UU93_C0001G0057"/>
<accession>A0A0G1AGJ9</accession>
<protein>
    <submittedName>
        <fullName evidence="2">Uncharacterized protein</fullName>
    </submittedName>
</protein>
<reference evidence="2 3" key="1">
    <citation type="journal article" date="2015" name="Nature">
        <title>rRNA introns, odd ribosomes, and small enigmatic genomes across a large radiation of phyla.</title>
        <authorList>
            <person name="Brown C.T."/>
            <person name="Hug L.A."/>
            <person name="Thomas B.C."/>
            <person name="Sharon I."/>
            <person name="Castelle C.J."/>
            <person name="Singh A."/>
            <person name="Wilkins M.J."/>
            <person name="Williams K.H."/>
            <person name="Banfield J.F."/>
        </authorList>
    </citation>
    <scope>NUCLEOTIDE SEQUENCE [LARGE SCALE GENOMIC DNA]</scope>
</reference>
<evidence type="ECO:0000313" key="3">
    <source>
        <dbReference type="Proteomes" id="UP000034160"/>
    </source>
</evidence>
<dbReference type="AlphaFoldDB" id="A0A0G1AGJ9"/>
<keyword evidence="1" id="KW-1133">Transmembrane helix</keyword>
<dbReference type="Proteomes" id="UP000034160">
    <property type="component" value="Unassembled WGS sequence"/>
</dbReference>
<evidence type="ECO:0000256" key="1">
    <source>
        <dbReference type="SAM" id="Phobius"/>
    </source>
</evidence>
<keyword evidence="1" id="KW-0472">Membrane</keyword>
<keyword evidence="1" id="KW-0812">Transmembrane</keyword>
<proteinExistence type="predicted"/>
<feature type="transmembrane region" description="Helical" evidence="1">
    <location>
        <begin position="21"/>
        <end position="38"/>
    </location>
</feature>
<evidence type="ECO:0000313" key="2">
    <source>
        <dbReference type="EMBL" id="KKS33226.1"/>
    </source>
</evidence>
<organism evidence="2 3">
    <name type="scientific">Candidatus Amesbacteria bacterium GW2011_GWA2_42_12</name>
    <dbReference type="NCBI Taxonomy" id="1618356"/>
    <lineage>
        <taxon>Bacteria</taxon>
        <taxon>Candidatus Amesiibacteriota</taxon>
    </lineage>
</organism>
<sequence length="73" mass="8014">MIAEILNYLRERNDYLIKNGRLSNSLNATAAGFVLGYAGGSEIFGSQVLGIMFLFLAVIPFTLSVATEKDLER</sequence>